<feature type="region of interest" description="Disordered" evidence="6">
    <location>
        <begin position="102"/>
        <end position="157"/>
    </location>
</feature>
<feature type="region of interest" description="Disordered" evidence="6">
    <location>
        <begin position="39"/>
        <end position="58"/>
    </location>
</feature>
<dbReference type="PANTHER" id="PTHR31429">
    <property type="entry name" value="WRKY TRANSCRIPTION FACTOR 36-RELATED"/>
    <property type="match status" value="1"/>
</dbReference>
<dbReference type="Gene3D" id="2.20.25.80">
    <property type="entry name" value="WRKY domain"/>
    <property type="match status" value="1"/>
</dbReference>
<dbReference type="Proteomes" id="UP001174677">
    <property type="component" value="Chromosome 18"/>
</dbReference>
<feature type="region of interest" description="Disordered" evidence="6">
    <location>
        <begin position="169"/>
        <end position="198"/>
    </location>
</feature>
<accession>A0ABQ9KE59</accession>
<dbReference type="InterPro" id="IPR044810">
    <property type="entry name" value="WRKY_plant"/>
</dbReference>
<reference evidence="8 9" key="1">
    <citation type="journal article" date="2023" name="Plant Biotechnol. J.">
        <title>Chromosome-level wild Hevea brasiliensis genome provides new tools for genomic-assisted breeding and valuable loci to elevate rubber yield.</title>
        <authorList>
            <person name="Cheng H."/>
            <person name="Song X."/>
            <person name="Hu Y."/>
            <person name="Wu T."/>
            <person name="Yang Q."/>
            <person name="An Z."/>
            <person name="Feng S."/>
            <person name="Deng Z."/>
            <person name="Wu W."/>
            <person name="Zeng X."/>
            <person name="Tu M."/>
            <person name="Wang X."/>
            <person name="Huang H."/>
        </authorList>
    </citation>
    <scope>NUCLEOTIDE SEQUENCE [LARGE SCALE GENOMIC DNA]</scope>
    <source>
        <strain evidence="8">MT/VB/25A 57/8</strain>
    </source>
</reference>
<evidence type="ECO:0000256" key="2">
    <source>
        <dbReference type="ARBA" id="ARBA00023015"/>
    </source>
</evidence>
<keyword evidence="9" id="KW-1185">Reference proteome</keyword>
<dbReference type="PANTHER" id="PTHR31429:SF24">
    <property type="entry name" value="WRKY TRANSCRIPTION FACTOR 72-RELATED"/>
    <property type="match status" value="1"/>
</dbReference>
<comment type="subcellular location">
    <subcellularLocation>
        <location evidence="1">Nucleus</location>
    </subcellularLocation>
</comment>
<evidence type="ECO:0000256" key="4">
    <source>
        <dbReference type="ARBA" id="ARBA00023163"/>
    </source>
</evidence>
<proteinExistence type="predicted"/>
<keyword evidence="5" id="KW-0539">Nucleus</keyword>
<dbReference type="InterPro" id="IPR036576">
    <property type="entry name" value="WRKY_dom_sf"/>
</dbReference>
<comment type="caution">
    <text evidence="8">The sequence shown here is derived from an EMBL/GenBank/DDBJ whole genome shotgun (WGS) entry which is preliminary data.</text>
</comment>
<feature type="domain" description="WRKY" evidence="7">
    <location>
        <begin position="225"/>
        <end position="291"/>
    </location>
</feature>
<name>A0ABQ9KE59_HEVBR</name>
<dbReference type="SMART" id="SM00774">
    <property type="entry name" value="WRKY"/>
    <property type="match status" value="1"/>
</dbReference>
<feature type="compositionally biased region" description="Basic and acidic residues" evidence="6">
    <location>
        <begin position="130"/>
        <end position="152"/>
    </location>
</feature>
<evidence type="ECO:0000256" key="5">
    <source>
        <dbReference type="ARBA" id="ARBA00023242"/>
    </source>
</evidence>
<dbReference type="Pfam" id="PF03106">
    <property type="entry name" value="WRKY"/>
    <property type="match status" value="1"/>
</dbReference>
<evidence type="ECO:0000256" key="3">
    <source>
        <dbReference type="ARBA" id="ARBA00023125"/>
    </source>
</evidence>
<dbReference type="InterPro" id="IPR003657">
    <property type="entry name" value="WRKY_dom"/>
</dbReference>
<gene>
    <name evidence="8" type="ORF">P3X46_032385</name>
</gene>
<evidence type="ECO:0000259" key="7">
    <source>
        <dbReference type="PROSITE" id="PS50811"/>
    </source>
</evidence>
<dbReference type="PROSITE" id="PS50811">
    <property type="entry name" value="WRKY"/>
    <property type="match status" value="1"/>
</dbReference>
<dbReference type="SUPFAM" id="SSF118290">
    <property type="entry name" value="WRKY DNA-binding domain"/>
    <property type="match status" value="1"/>
</dbReference>
<organism evidence="8 9">
    <name type="scientific">Hevea brasiliensis</name>
    <name type="common">Para rubber tree</name>
    <name type="synonym">Siphonia brasiliensis</name>
    <dbReference type="NCBI Taxonomy" id="3981"/>
    <lineage>
        <taxon>Eukaryota</taxon>
        <taxon>Viridiplantae</taxon>
        <taxon>Streptophyta</taxon>
        <taxon>Embryophyta</taxon>
        <taxon>Tracheophyta</taxon>
        <taxon>Spermatophyta</taxon>
        <taxon>Magnoliopsida</taxon>
        <taxon>eudicotyledons</taxon>
        <taxon>Gunneridae</taxon>
        <taxon>Pentapetalae</taxon>
        <taxon>rosids</taxon>
        <taxon>fabids</taxon>
        <taxon>Malpighiales</taxon>
        <taxon>Euphorbiaceae</taxon>
        <taxon>Crotonoideae</taxon>
        <taxon>Micrandreae</taxon>
        <taxon>Hevea</taxon>
    </lineage>
</organism>
<feature type="compositionally biased region" description="Polar residues" evidence="6">
    <location>
        <begin position="169"/>
        <end position="178"/>
    </location>
</feature>
<keyword evidence="4" id="KW-0804">Transcription</keyword>
<sequence length="569" mass="61093">MDASGAAATVPPLISHKDGCSQEAEIKVGLRGIRGELLQDHGVKPSSSNNEDKEEDVLEAAKAEMGEVREENERLKMMLQQVEKDYQSLKLRFLDILRKETCKKSADSGPSSDETEEPELVSLCLGRTPSEPKRDEKTSNSSKSSRENEELKASLTLGLDSKFQTSTELVSLNRSPENSSEDLAKEDEAAGETWPPSKILKRNIDNEVAQQSNVKRARVCVRARCDTPTMNDGCQWRKYGQKIAKGNPCPRAYYRCTVAPACPVRKQVQRCAEDMSILITTYEGTHNHPLPVSATAMASTTSAAASMLLSGSSASQPGLGSNAAATTATELNGLSFSLYDSSRTKQFYLANPSSTLFPTITLDLTASPSTSARFSSCFTSTSRFPSTSLNFFSAESNILPAVWGNGYQTNSTTLTNLGPSLGLGKQIQEQMYQPYIEKNHQHQAPSQQALTETLTKAITCDPSFRTVLASAISSMMGGSGSGSASASSNQTGAKSFGQNLKLGEANNEAISSNSLNPQNGKGCATSYFNGLSASTSQLGSLLQPHALPFSVFNSASMAANNDNKKDNRS</sequence>
<keyword evidence="3" id="KW-0238">DNA-binding</keyword>
<evidence type="ECO:0000313" key="9">
    <source>
        <dbReference type="Proteomes" id="UP001174677"/>
    </source>
</evidence>
<keyword evidence="2" id="KW-0805">Transcription regulation</keyword>
<protein>
    <recommendedName>
        <fullName evidence="7">WRKY domain-containing protein</fullName>
    </recommendedName>
</protein>
<evidence type="ECO:0000256" key="1">
    <source>
        <dbReference type="ARBA" id="ARBA00004123"/>
    </source>
</evidence>
<evidence type="ECO:0000256" key="6">
    <source>
        <dbReference type="SAM" id="MobiDB-lite"/>
    </source>
</evidence>
<evidence type="ECO:0000313" key="8">
    <source>
        <dbReference type="EMBL" id="KAJ9135176.1"/>
    </source>
</evidence>
<dbReference type="EMBL" id="JARPOI010000018">
    <property type="protein sequence ID" value="KAJ9135176.1"/>
    <property type="molecule type" value="Genomic_DNA"/>
</dbReference>